<dbReference type="KEGG" id="nno:NONO_c47700"/>
<dbReference type="Proteomes" id="UP000019150">
    <property type="component" value="Chromosome"/>
</dbReference>
<evidence type="ECO:0000313" key="1">
    <source>
        <dbReference type="EMBL" id="AHH19554.1"/>
    </source>
</evidence>
<evidence type="ECO:0000313" key="2">
    <source>
        <dbReference type="Proteomes" id="UP000019150"/>
    </source>
</evidence>
<keyword evidence="2" id="KW-1185">Reference proteome</keyword>
<dbReference type="EMBL" id="CP006850">
    <property type="protein sequence ID" value="AHH19554.1"/>
    <property type="molecule type" value="Genomic_DNA"/>
</dbReference>
<accession>W5TK64</accession>
<dbReference type="AlphaFoldDB" id="W5TK64"/>
<reference evidence="1 2" key="1">
    <citation type="journal article" date="2014" name="Appl. Environ. Microbiol.">
        <title>Insights into the Microbial Degradation of Rubber and Gutta-Percha by Analysis of the Complete Genome of Nocardia nova SH22a.</title>
        <authorList>
            <person name="Luo Q."/>
            <person name="Hiessl S."/>
            <person name="Poehlein A."/>
            <person name="Daniel R."/>
            <person name="Steinbuchel A."/>
        </authorList>
    </citation>
    <scope>NUCLEOTIDE SEQUENCE [LARGE SCALE GENOMIC DNA]</scope>
    <source>
        <strain evidence="1">SH22a</strain>
    </source>
</reference>
<gene>
    <name evidence="1" type="ORF">NONO_c47700</name>
</gene>
<sequence length="94" mass="10775">MILNSFKHIRLAILVTHSGIDDERIEPVDSRIAAASLAVAYEHARSYRVVLYWRPIVPGLNDTDNHIHRAFELSHSAHATVFTGLFFKDQIREH</sequence>
<organism evidence="1 2">
    <name type="scientific">Nocardia nova SH22a</name>
    <dbReference type="NCBI Taxonomy" id="1415166"/>
    <lineage>
        <taxon>Bacteria</taxon>
        <taxon>Bacillati</taxon>
        <taxon>Actinomycetota</taxon>
        <taxon>Actinomycetes</taxon>
        <taxon>Mycobacteriales</taxon>
        <taxon>Nocardiaceae</taxon>
        <taxon>Nocardia</taxon>
    </lineage>
</organism>
<protein>
    <submittedName>
        <fullName evidence="1">Uncharacterized protein</fullName>
    </submittedName>
</protein>
<dbReference type="HOGENOM" id="CLU_2383239_0_0_11"/>
<name>W5TK64_9NOCA</name>
<dbReference type="eggNOG" id="ENOG502Z9QC">
    <property type="taxonomic scope" value="Bacteria"/>
</dbReference>
<dbReference type="PATRIC" id="fig|1415166.3.peg.4911"/>
<proteinExistence type="predicted"/>